<reference evidence="2" key="2">
    <citation type="submission" date="2015-01" db="EMBL/GenBank/DDBJ databases">
        <title>Evolutionary Origins and Diversification of the Mycorrhizal Mutualists.</title>
        <authorList>
            <consortium name="DOE Joint Genome Institute"/>
            <consortium name="Mycorrhizal Genomics Consortium"/>
            <person name="Kohler A."/>
            <person name="Kuo A."/>
            <person name="Nagy L.G."/>
            <person name="Floudas D."/>
            <person name="Copeland A."/>
            <person name="Barry K.W."/>
            <person name="Cichocki N."/>
            <person name="Veneault-Fourrey C."/>
            <person name="LaButti K."/>
            <person name="Lindquist E.A."/>
            <person name="Lipzen A."/>
            <person name="Lundell T."/>
            <person name="Morin E."/>
            <person name="Murat C."/>
            <person name="Riley R."/>
            <person name="Ohm R."/>
            <person name="Sun H."/>
            <person name="Tunlid A."/>
            <person name="Henrissat B."/>
            <person name="Grigoriev I.V."/>
            <person name="Hibbett D.S."/>
            <person name="Martin F."/>
        </authorList>
    </citation>
    <scope>NUCLEOTIDE SEQUENCE [LARGE SCALE GENOMIC DNA]</scope>
    <source>
        <strain evidence="2">Foug A</strain>
    </source>
</reference>
<dbReference type="InParanoid" id="A0A0C3DJY2"/>
<sequence length="93" mass="10138">MVYSMRTDITLQPRVSTAPPDILHNTMEVGVVVSEFQIGCHRGFAIALVYPLHDAPVTWMDASSESTTLKYTFTNGKAAGCTSQDESGVTCWP</sequence>
<organism evidence="1 2">
    <name type="scientific">Scleroderma citrinum Foug A</name>
    <dbReference type="NCBI Taxonomy" id="1036808"/>
    <lineage>
        <taxon>Eukaryota</taxon>
        <taxon>Fungi</taxon>
        <taxon>Dikarya</taxon>
        <taxon>Basidiomycota</taxon>
        <taxon>Agaricomycotina</taxon>
        <taxon>Agaricomycetes</taxon>
        <taxon>Agaricomycetidae</taxon>
        <taxon>Boletales</taxon>
        <taxon>Sclerodermatineae</taxon>
        <taxon>Sclerodermataceae</taxon>
        <taxon>Scleroderma</taxon>
    </lineage>
</organism>
<protein>
    <submittedName>
        <fullName evidence="1">Uncharacterized protein</fullName>
    </submittedName>
</protein>
<evidence type="ECO:0000313" key="2">
    <source>
        <dbReference type="Proteomes" id="UP000053989"/>
    </source>
</evidence>
<name>A0A0C3DJY2_9AGAM</name>
<dbReference type="AlphaFoldDB" id="A0A0C3DJY2"/>
<reference evidence="1 2" key="1">
    <citation type="submission" date="2014-04" db="EMBL/GenBank/DDBJ databases">
        <authorList>
            <consortium name="DOE Joint Genome Institute"/>
            <person name="Kuo A."/>
            <person name="Kohler A."/>
            <person name="Nagy L.G."/>
            <person name="Floudas D."/>
            <person name="Copeland A."/>
            <person name="Barry K.W."/>
            <person name="Cichocki N."/>
            <person name="Veneault-Fourrey C."/>
            <person name="LaButti K."/>
            <person name="Lindquist E.A."/>
            <person name="Lipzen A."/>
            <person name="Lundell T."/>
            <person name="Morin E."/>
            <person name="Murat C."/>
            <person name="Sun H."/>
            <person name="Tunlid A."/>
            <person name="Henrissat B."/>
            <person name="Grigoriev I.V."/>
            <person name="Hibbett D.S."/>
            <person name="Martin F."/>
            <person name="Nordberg H.P."/>
            <person name="Cantor M.N."/>
            <person name="Hua S.X."/>
        </authorList>
    </citation>
    <scope>NUCLEOTIDE SEQUENCE [LARGE SCALE GENOMIC DNA]</scope>
    <source>
        <strain evidence="1 2">Foug A</strain>
    </source>
</reference>
<gene>
    <name evidence="1" type="ORF">SCLCIDRAFT_919626</name>
</gene>
<evidence type="ECO:0000313" key="1">
    <source>
        <dbReference type="EMBL" id="KIM61010.1"/>
    </source>
</evidence>
<dbReference type="HOGENOM" id="CLU_2400983_0_0_1"/>
<dbReference type="Proteomes" id="UP000053989">
    <property type="component" value="Unassembled WGS sequence"/>
</dbReference>
<keyword evidence="2" id="KW-1185">Reference proteome</keyword>
<accession>A0A0C3DJY2</accession>
<dbReference type="EMBL" id="KN822056">
    <property type="protein sequence ID" value="KIM61010.1"/>
    <property type="molecule type" value="Genomic_DNA"/>
</dbReference>
<proteinExistence type="predicted"/>